<dbReference type="InParanoid" id="A0A212ENZ8"/>
<reference evidence="1 2" key="1">
    <citation type="journal article" date="2011" name="Cell">
        <title>The monarch butterfly genome yields insights into long-distance migration.</title>
        <authorList>
            <person name="Zhan S."/>
            <person name="Merlin C."/>
            <person name="Boore J.L."/>
            <person name="Reppert S.M."/>
        </authorList>
    </citation>
    <scope>NUCLEOTIDE SEQUENCE [LARGE SCALE GENOMIC DNA]</scope>
    <source>
        <strain evidence="1">F-2</strain>
    </source>
</reference>
<proteinExistence type="predicted"/>
<keyword evidence="2" id="KW-1185">Reference proteome</keyword>
<gene>
    <name evidence="1" type="ORF">KGM_203945</name>
</gene>
<accession>A0A212ENZ8</accession>
<dbReference type="KEGG" id="dpl:KGM_203945"/>
<sequence length="15" mass="1579">MVANNLAICLLLMGC</sequence>
<organism evidence="1 2">
    <name type="scientific">Danaus plexippus plexippus</name>
    <dbReference type="NCBI Taxonomy" id="278856"/>
    <lineage>
        <taxon>Eukaryota</taxon>
        <taxon>Metazoa</taxon>
        <taxon>Ecdysozoa</taxon>
        <taxon>Arthropoda</taxon>
        <taxon>Hexapoda</taxon>
        <taxon>Insecta</taxon>
        <taxon>Pterygota</taxon>
        <taxon>Neoptera</taxon>
        <taxon>Endopterygota</taxon>
        <taxon>Lepidoptera</taxon>
        <taxon>Glossata</taxon>
        <taxon>Ditrysia</taxon>
        <taxon>Papilionoidea</taxon>
        <taxon>Nymphalidae</taxon>
        <taxon>Danainae</taxon>
        <taxon>Danaini</taxon>
        <taxon>Danaina</taxon>
        <taxon>Danaus</taxon>
        <taxon>Danaus</taxon>
    </lineage>
</organism>
<evidence type="ECO:0000313" key="1">
    <source>
        <dbReference type="EMBL" id="OWR43208.1"/>
    </source>
</evidence>
<dbReference type="EMBL" id="AGBW02013565">
    <property type="protein sequence ID" value="OWR43208.1"/>
    <property type="molecule type" value="Genomic_DNA"/>
</dbReference>
<comment type="caution">
    <text evidence="1">The sequence shown here is derived from an EMBL/GenBank/DDBJ whole genome shotgun (WGS) entry which is preliminary data.</text>
</comment>
<dbReference type="Proteomes" id="UP000007151">
    <property type="component" value="Unassembled WGS sequence"/>
</dbReference>
<evidence type="ECO:0000313" key="2">
    <source>
        <dbReference type="Proteomes" id="UP000007151"/>
    </source>
</evidence>
<name>A0A212ENZ8_DANPL</name>
<protein>
    <submittedName>
        <fullName evidence="1">Uncharacterized protein</fullName>
    </submittedName>
</protein>